<sequence length="544" mass="63404">MLLILFSSFLIISTFMGWGKLFEKFIGENLNGISGKILSGIFLLGLIFTIVSFFIPLNLYIEIPAILIGLFFFFKENLYLGFYKISRKYFVVLGVLTAVILFCGSFYPFILDHFGYYVPSIKWLTEYGLVKGISNLDLILGQMSAWHILQAGFSNFSDPILKLNAVLLIIYVLYIIENKSWLQLIFVPVLLIFAQSPSPDLPVITFSLIILNEILSGNKNLSFLFAFSVFTFAIKPTIIWLPIFILLYSVFISKFDYKKFIFGSFVFLLFTLKNIWIFGYPFFPIAVFDLGISWKANPEMLRASSEFAKVKMYDEQYTYEEILKFSWFEHIKNWLFLKGIKSIINILFVVSLMGFIIFSLIKRNKIVSLICISILIKSVLILLFSAQYRFFIDVFFVMFFVIFFKHLNTKKSFQISSFLICAVVGLFSFPNLIQKFVPSFNVGRFMTQFEKKQLLKPSNYEYNQYKSYQVGDLNFNVSKHYPFNFDTPTPAISESYVLDYQKLGIFPQPIDKNDLKKGFIWKKLNAKEKKELHKTIEIIKKNYQ</sequence>
<feature type="transmembrane region" description="Helical" evidence="1">
    <location>
        <begin position="260"/>
        <end position="283"/>
    </location>
</feature>
<organism evidence="3 4">
    <name type="scientific">Chryseobacterium formosense</name>
    <dbReference type="NCBI Taxonomy" id="236814"/>
    <lineage>
        <taxon>Bacteria</taxon>
        <taxon>Pseudomonadati</taxon>
        <taxon>Bacteroidota</taxon>
        <taxon>Flavobacteriia</taxon>
        <taxon>Flavobacteriales</taxon>
        <taxon>Weeksellaceae</taxon>
        <taxon>Chryseobacterium group</taxon>
        <taxon>Chryseobacterium</taxon>
    </lineage>
</organism>
<feature type="transmembrane region" description="Helical" evidence="1">
    <location>
        <begin position="89"/>
        <end position="110"/>
    </location>
</feature>
<dbReference type="STRING" id="236814.IX39_02140"/>
<dbReference type="Pfam" id="PF26626">
    <property type="entry name" value="DUF8201"/>
    <property type="match status" value="1"/>
</dbReference>
<dbReference type="InterPro" id="IPR058065">
    <property type="entry name" value="LIC_10190-like"/>
</dbReference>
<gene>
    <name evidence="3" type="ORF">IX39_02140</name>
</gene>
<dbReference type="OrthoDB" id="344987at2"/>
<feature type="transmembrane region" description="Helical" evidence="1">
    <location>
        <begin position="415"/>
        <end position="433"/>
    </location>
</feature>
<keyword evidence="1" id="KW-1133">Transmembrane helix</keyword>
<accession>A0A085Z4X5</accession>
<keyword evidence="1" id="KW-0812">Transmembrane</keyword>
<proteinExistence type="predicted"/>
<feature type="transmembrane region" description="Helical" evidence="1">
    <location>
        <begin position="390"/>
        <end position="408"/>
    </location>
</feature>
<dbReference type="Proteomes" id="UP000028713">
    <property type="component" value="Unassembled WGS sequence"/>
</dbReference>
<keyword evidence="4" id="KW-1185">Reference proteome</keyword>
<feature type="transmembrane region" description="Helical" evidence="1">
    <location>
        <begin position="342"/>
        <end position="361"/>
    </location>
</feature>
<dbReference type="eggNOG" id="ENOG5032SWY">
    <property type="taxonomic scope" value="Bacteria"/>
</dbReference>
<evidence type="ECO:0000313" key="4">
    <source>
        <dbReference type="Proteomes" id="UP000028713"/>
    </source>
</evidence>
<dbReference type="EMBL" id="JPRP01000001">
    <property type="protein sequence ID" value="KFE99488.1"/>
    <property type="molecule type" value="Genomic_DNA"/>
</dbReference>
<feature type="transmembrane region" description="Helical" evidence="1">
    <location>
        <begin position="366"/>
        <end position="384"/>
    </location>
</feature>
<dbReference type="RefSeq" id="WP_034673043.1">
    <property type="nucleotide sequence ID" value="NZ_FPAP01000004.1"/>
</dbReference>
<reference evidence="3 4" key="1">
    <citation type="submission" date="2014-07" db="EMBL/GenBank/DDBJ databases">
        <title>Genome of Chryseobacterium formosense LMG 24722.</title>
        <authorList>
            <person name="Pipes S.E."/>
            <person name="Stropko S.J."/>
            <person name="Newman J.D."/>
        </authorList>
    </citation>
    <scope>NUCLEOTIDE SEQUENCE [LARGE SCALE GENOMIC DNA]</scope>
    <source>
        <strain evidence="3 4">LMG 24722</strain>
    </source>
</reference>
<comment type="caution">
    <text evidence="3">The sequence shown here is derived from an EMBL/GenBank/DDBJ whole genome shotgun (WGS) entry which is preliminary data.</text>
</comment>
<evidence type="ECO:0000313" key="3">
    <source>
        <dbReference type="EMBL" id="KFE99488.1"/>
    </source>
</evidence>
<dbReference type="NCBIfam" id="NF047510">
    <property type="entry name" value="LIC_10190_fam"/>
    <property type="match status" value="1"/>
</dbReference>
<keyword evidence="1" id="KW-0472">Membrane</keyword>
<feature type="transmembrane region" description="Helical" evidence="1">
    <location>
        <begin position="223"/>
        <end position="248"/>
    </location>
</feature>
<protein>
    <submittedName>
        <fullName evidence="3">Membrane protein</fullName>
    </submittedName>
</protein>
<feature type="transmembrane region" description="Helical" evidence="1">
    <location>
        <begin position="184"/>
        <end position="211"/>
    </location>
</feature>
<feature type="transmembrane region" description="Helical" evidence="1">
    <location>
        <begin position="160"/>
        <end position="177"/>
    </location>
</feature>
<dbReference type="InterPro" id="IPR058514">
    <property type="entry name" value="DUF8201"/>
</dbReference>
<name>A0A085Z4X5_9FLAO</name>
<evidence type="ECO:0000256" key="1">
    <source>
        <dbReference type="SAM" id="Phobius"/>
    </source>
</evidence>
<feature type="transmembrane region" description="Helical" evidence="1">
    <location>
        <begin position="41"/>
        <end position="74"/>
    </location>
</feature>
<evidence type="ECO:0000259" key="2">
    <source>
        <dbReference type="Pfam" id="PF26626"/>
    </source>
</evidence>
<feature type="domain" description="DUF8201" evidence="2">
    <location>
        <begin position="1"/>
        <end position="396"/>
    </location>
</feature>
<dbReference type="AlphaFoldDB" id="A0A085Z4X5"/>